<gene>
    <name evidence="2" type="ORF">SARC_08934</name>
</gene>
<protein>
    <recommendedName>
        <fullName evidence="1">PDZ-like domain-containing protein</fullName>
    </recommendedName>
</protein>
<name>A0A0L0FRQ5_9EUKA</name>
<sequence length="235" mass="25724">METLMLEVVGRLEQGVAKRMLDVAASGTSGGSSGSPVIDSLGRAIALNAGGKKKAASSFYLPLDRVVRRSHSAKFIDGNVGDKVSVSIQRGASNLVFDLQVQDLHALTPTRFLEMGDCIFHDVSYQLARAASIPCQGVYVSKAGYILRNARVGKHVVVKSVGGILTPNLREFEAVLLSLPEGSKRVFRFQPLSDRHREATKVVTITWRWHRALICERDKSYGIWNIKVISPPPQV</sequence>
<dbReference type="InterPro" id="IPR025926">
    <property type="entry name" value="PDZ-like_dom"/>
</dbReference>
<reference evidence="2 3" key="1">
    <citation type="submission" date="2011-02" db="EMBL/GenBank/DDBJ databases">
        <title>The Genome Sequence of Sphaeroforma arctica JP610.</title>
        <authorList>
            <consortium name="The Broad Institute Genome Sequencing Platform"/>
            <person name="Russ C."/>
            <person name="Cuomo C."/>
            <person name="Young S.K."/>
            <person name="Zeng Q."/>
            <person name="Gargeya S."/>
            <person name="Alvarado L."/>
            <person name="Berlin A."/>
            <person name="Chapman S.B."/>
            <person name="Chen Z."/>
            <person name="Freedman E."/>
            <person name="Gellesch M."/>
            <person name="Goldberg J."/>
            <person name="Griggs A."/>
            <person name="Gujja S."/>
            <person name="Heilman E."/>
            <person name="Heiman D."/>
            <person name="Howarth C."/>
            <person name="Mehta T."/>
            <person name="Neiman D."/>
            <person name="Pearson M."/>
            <person name="Roberts A."/>
            <person name="Saif S."/>
            <person name="Shea T."/>
            <person name="Shenoy N."/>
            <person name="Sisk P."/>
            <person name="Stolte C."/>
            <person name="Sykes S."/>
            <person name="White J."/>
            <person name="Yandava C."/>
            <person name="Burger G."/>
            <person name="Gray M.W."/>
            <person name="Holland P.W.H."/>
            <person name="King N."/>
            <person name="Lang F.B.F."/>
            <person name="Roger A.J."/>
            <person name="Ruiz-Trillo I."/>
            <person name="Haas B."/>
            <person name="Nusbaum C."/>
            <person name="Birren B."/>
        </authorList>
    </citation>
    <scope>NUCLEOTIDE SEQUENCE [LARGE SCALE GENOMIC DNA]</scope>
    <source>
        <strain evidence="2 3">JP610</strain>
    </source>
</reference>
<accession>A0A0L0FRQ5</accession>
<dbReference type="InterPro" id="IPR009003">
    <property type="entry name" value="Peptidase_S1_PA"/>
</dbReference>
<evidence type="ECO:0000313" key="2">
    <source>
        <dbReference type="EMBL" id="KNC78643.1"/>
    </source>
</evidence>
<evidence type="ECO:0000259" key="1">
    <source>
        <dbReference type="Pfam" id="PF12812"/>
    </source>
</evidence>
<keyword evidence="3" id="KW-1185">Reference proteome</keyword>
<proteinExistence type="predicted"/>
<dbReference type="SUPFAM" id="SSF50494">
    <property type="entry name" value="Trypsin-like serine proteases"/>
    <property type="match status" value="1"/>
</dbReference>
<dbReference type="Pfam" id="PF12812">
    <property type="entry name" value="PDZ_1"/>
    <property type="match status" value="1"/>
</dbReference>
<dbReference type="Proteomes" id="UP000054560">
    <property type="component" value="Unassembled WGS sequence"/>
</dbReference>
<dbReference type="eggNOG" id="KOG1421">
    <property type="taxonomic scope" value="Eukaryota"/>
</dbReference>
<dbReference type="RefSeq" id="XP_014152545.1">
    <property type="nucleotide sequence ID" value="XM_014297070.1"/>
</dbReference>
<dbReference type="PANTHER" id="PTHR46366:SF1">
    <property type="entry name" value="PDZ DOMAIN-CONTAINING PROTEIN C1685.05"/>
    <property type="match status" value="1"/>
</dbReference>
<organism evidence="2 3">
    <name type="scientific">Sphaeroforma arctica JP610</name>
    <dbReference type="NCBI Taxonomy" id="667725"/>
    <lineage>
        <taxon>Eukaryota</taxon>
        <taxon>Ichthyosporea</taxon>
        <taxon>Ichthyophonida</taxon>
        <taxon>Sphaeroforma</taxon>
    </lineage>
</organism>
<dbReference type="OrthoDB" id="4217619at2759"/>
<evidence type="ECO:0000313" key="3">
    <source>
        <dbReference type="Proteomes" id="UP000054560"/>
    </source>
</evidence>
<dbReference type="PANTHER" id="PTHR46366">
    <property type="entry name" value="PRO-APOPTOTIC SERINE PROTEASE NMA111"/>
    <property type="match status" value="1"/>
</dbReference>
<dbReference type="EMBL" id="KQ242451">
    <property type="protein sequence ID" value="KNC78643.1"/>
    <property type="molecule type" value="Genomic_DNA"/>
</dbReference>
<dbReference type="STRING" id="667725.A0A0L0FRQ5"/>
<dbReference type="AlphaFoldDB" id="A0A0L0FRQ5"/>
<feature type="domain" description="PDZ-like" evidence="1">
    <location>
        <begin position="106"/>
        <end position="181"/>
    </location>
</feature>
<dbReference type="GeneID" id="25909438"/>